<dbReference type="STRING" id="763407.A0A167NUL4"/>
<dbReference type="GO" id="GO:0000234">
    <property type="term" value="F:phosphoethanolamine N-methyltransferase activity"/>
    <property type="evidence" value="ECO:0007669"/>
    <property type="project" value="UniProtKB-EC"/>
</dbReference>
<sequence length="338" mass="38574">MSFLGIISYIVVLPVLLWYNYTPWIGCLLYCHALGLAYLLSSMLFQFPSPQKERNKGEIYGLHHLLFNLDIPPKTFWLNMGLWDDDKISYKDACERLVTKATENIPPNTEKRILDVGYGCGDSCFLLARNEKCTVTGITNEASQWKLSQRRLSLDYKSLENRVSLVHGSADQLSRCLKDEDMFESIVSIDSAYHYNTRWRFIRDSFERLVPGGTLSLYDLTLDPLLLESMTPLKCQVLNLICKAVEIPLENAVSAEIYKEKLVEMGYVDVAVEPVDRKCIFGGFAKAMEYHQKVLGANEISTNLENRIFIKVSVFFFGLLANHAWVQPVFVKASKPLK</sequence>
<dbReference type="EC" id="2.1.1.103" evidence="5"/>
<dbReference type="Pfam" id="PF13649">
    <property type="entry name" value="Methyltransf_25"/>
    <property type="match status" value="1"/>
</dbReference>
<dbReference type="VEuPathDB" id="FungiDB:PHYBLDRAFT_165169"/>
<dbReference type="InterPro" id="IPR029063">
    <property type="entry name" value="SAM-dependent_MTases_sf"/>
</dbReference>
<accession>A0A167NUL4</accession>
<dbReference type="GeneID" id="28996079"/>
<evidence type="ECO:0000313" key="12">
    <source>
        <dbReference type="Proteomes" id="UP000077315"/>
    </source>
</evidence>
<evidence type="ECO:0000256" key="3">
    <source>
        <dbReference type="ARBA" id="ARBA00022603"/>
    </source>
</evidence>
<dbReference type="Gene3D" id="3.40.50.150">
    <property type="entry name" value="Vaccinia Virus protein VP39"/>
    <property type="match status" value="1"/>
</dbReference>
<dbReference type="PANTHER" id="PTHR44307">
    <property type="entry name" value="PHOSPHOETHANOLAMINE METHYLTRANSFERASE"/>
    <property type="match status" value="1"/>
</dbReference>
<keyword evidence="9" id="KW-0472">Membrane</keyword>
<dbReference type="InterPro" id="IPR041698">
    <property type="entry name" value="Methyltransf_25"/>
</dbReference>
<keyword evidence="12" id="KW-1185">Reference proteome</keyword>
<feature type="domain" description="Methyltransferase" evidence="10">
    <location>
        <begin position="113"/>
        <end position="213"/>
    </location>
</feature>
<evidence type="ECO:0000259" key="10">
    <source>
        <dbReference type="Pfam" id="PF13649"/>
    </source>
</evidence>
<evidence type="ECO:0000256" key="4">
    <source>
        <dbReference type="ARBA" id="ARBA00022679"/>
    </source>
</evidence>
<evidence type="ECO:0000256" key="8">
    <source>
        <dbReference type="ARBA" id="ARBA00047841"/>
    </source>
</evidence>
<dbReference type="GO" id="GO:0032259">
    <property type="term" value="P:methylation"/>
    <property type="evidence" value="ECO:0007669"/>
    <property type="project" value="UniProtKB-KW"/>
</dbReference>
<evidence type="ECO:0000313" key="11">
    <source>
        <dbReference type="EMBL" id="OAD76646.1"/>
    </source>
</evidence>
<evidence type="ECO:0000256" key="1">
    <source>
        <dbReference type="ARBA" id="ARBA00004969"/>
    </source>
</evidence>
<keyword evidence="4" id="KW-0808">Transferase</keyword>
<evidence type="ECO:0000256" key="9">
    <source>
        <dbReference type="SAM" id="Phobius"/>
    </source>
</evidence>
<dbReference type="InParanoid" id="A0A167NUL4"/>
<gene>
    <name evidence="11" type="ORF">PHYBLDRAFT_165169</name>
</gene>
<comment type="catalytic activity">
    <reaction evidence="6">
        <text>N,N-dimethylethanolamine phosphate + S-adenosyl-L-methionine = phosphocholine + S-adenosyl-L-homocysteine + H(+)</text>
        <dbReference type="Rhea" id="RHEA:25325"/>
        <dbReference type="ChEBI" id="CHEBI:15378"/>
        <dbReference type="ChEBI" id="CHEBI:57856"/>
        <dbReference type="ChEBI" id="CHEBI:58641"/>
        <dbReference type="ChEBI" id="CHEBI:59789"/>
        <dbReference type="ChEBI" id="CHEBI:295975"/>
        <dbReference type="EC" id="2.1.1.103"/>
    </reaction>
    <physiologicalReaction direction="left-to-right" evidence="6">
        <dbReference type="Rhea" id="RHEA:25326"/>
    </physiologicalReaction>
</comment>
<dbReference type="OrthoDB" id="61390at2759"/>
<evidence type="ECO:0000256" key="6">
    <source>
        <dbReference type="ARBA" id="ARBA00047619"/>
    </source>
</evidence>
<comment type="catalytic activity">
    <reaction evidence="7">
        <text>phosphoethanolamine + S-adenosyl-L-methionine = N-methylethanolamine phosphate + S-adenosyl-L-homocysteine + H(+)</text>
        <dbReference type="Rhea" id="RHEA:20365"/>
        <dbReference type="ChEBI" id="CHEBI:15378"/>
        <dbReference type="ChEBI" id="CHEBI:57781"/>
        <dbReference type="ChEBI" id="CHEBI:57856"/>
        <dbReference type="ChEBI" id="CHEBI:58190"/>
        <dbReference type="ChEBI" id="CHEBI:59789"/>
        <dbReference type="EC" id="2.1.1.103"/>
    </reaction>
    <physiologicalReaction direction="left-to-right" evidence="7">
        <dbReference type="Rhea" id="RHEA:20366"/>
    </physiologicalReaction>
</comment>
<protein>
    <recommendedName>
        <fullName evidence="5">phosphoethanolamine N-methyltransferase</fullName>
        <ecNumber evidence="5">2.1.1.103</ecNumber>
    </recommendedName>
</protein>
<evidence type="ECO:0000256" key="2">
    <source>
        <dbReference type="ARBA" id="ARBA00005189"/>
    </source>
</evidence>
<evidence type="ECO:0000256" key="7">
    <source>
        <dbReference type="ARBA" id="ARBA00047622"/>
    </source>
</evidence>
<feature type="transmembrane region" description="Helical" evidence="9">
    <location>
        <begin position="21"/>
        <end position="45"/>
    </location>
</feature>
<name>A0A167NUL4_PHYB8</name>
<reference evidence="12" key="1">
    <citation type="submission" date="2015-06" db="EMBL/GenBank/DDBJ databases">
        <title>Expansion of signal transduction pathways in fungi by whole-genome duplication.</title>
        <authorList>
            <consortium name="DOE Joint Genome Institute"/>
            <person name="Corrochano L.M."/>
            <person name="Kuo A."/>
            <person name="Marcet-Houben M."/>
            <person name="Polaino S."/>
            <person name="Salamov A."/>
            <person name="Villalobos J.M."/>
            <person name="Alvarez M.I."/>
            <person name="Avalos J."/>
            <person name="Benito E.P."/>
            <person name="Benoit I."/>
            <person name="Burger G."/>
            <person name="Camino L.P."/>
            <person name="Canovas D."/>
            <person name="Cerda-Olmedo E."/>
            <person name="Cheng J.-F."/>
            <person name="Dominguez A."/>
            <person name="Elias M."/>
            <person name="Eslava A.P."/>
            <person name="Glaser F."/>
            <person name="Grimwood J."/>
            <person name="Gutierrez G."/>
            <person name="Heitman J."/>
            <person name="Henrissat B."/>
            <person name="Iturriaga E.A."/>
            <person name="Lang B.F."/>
            <person name="Lavin J.L."/>
            <person name="Lee S."/>
            <person name="Li W."/>
            <person name="Lindquist E."/>
            <person name="Lopez-Garcia S."/>
            <person name="Luque E.M."/>
            <person name="Marcos A.T."/>
            <person name="Martin J."/>
            <person name="McCluskey K."/>
            <person name="Medina H.R."/>
            <person name="Miralles-Duran A."/>
            <person name="Miyazaki A."/>
            <person name="Munoz-Torres E."/>
            <person name="Oguiza J.A."/>
            <person name="Ohm R."/>
            <person name="Olmedo M."/>
            <person name="Orejas M."/>
            <person name="Ortiz-Castellanos L."/>
            <person name="Pisabarro A.G."/>
            <person name="Rodriguez-Romero J."/>
            <person name="Ruiz-Herrera J."/>
            <person name="Ruiz-Vazquez R."/>
            <person name="Sanz C."/>
            <person name="Schackwitz W."/>
            <person name="Schmutz J."/>
            <person name="Shahriari M."/>
            <person name="Shelest E."/>
            <person name="Silva-Franco F."/>
            <person name="Soanes D."/>
            <person name="Syed K."/>
            <person name="Tagua V.G."/>
            <person name="Talbot N.J."/>
            <person name="Thon M."/>
            <person name="De vries R.P."/>
            <person name="Wiebenga A."/>
            <person name="Yadav J.S."/>
            <person name="Braun E.L."/>
            <person name="Baker S."/>
            <person name="Garre V."/>
            <person name="Horwitz B."/>
            <person name="Torres-Martinez S."/>
            <person name="Idnurm A."/>
            <person name="Herrera-Estrella A."/>
            <person name="Gabaldon T."/>
            <person name="Grigoriev I.V."/>
        </authorList>
    </citation>
    <scope>NUCLEOTIDE SEQUENCE [LARGE SCALE GENOMIC DNA]</scope>
    <source>
        <strain evidence="12">NRRL 1555(-)</strain>
    </source>
</reference>
<proteinExistence type="predicted"/>
<comment type="pathway">
    <text evidence="1">Phospholipid metabolism; phosphatidylcholine biosynthesis.</text>
</comment>
<dbReference type="CDD" id="cd02440">
    <property type="entry name" value="AdoMet_MTases"/>
    <property type="match status" value="1"/>
</dbReference>
<keyword evidence="3" id="KW-0489">Methyltransferase</keyword>
<evidence type="ECO:0000256" key="5">
    <source>
        <dbReference type="ARBA" id="ARBA00035674"/>
    </source>
</evidence>
<dbReference type="SUPFAM" id="SSF53335">
    <property type="entry name" value="S-adenosyl-L-methionine-dependent methyltransferases"/>
    <property type="match status" value="1"/>
</dbReference>
<comment type="catalytic activity">
    <reaction evidence="8">
        <text>N-methylethanolamine phosphate + S-adenosyl-L-methionine = N,N-dimethylethanolamine phosphate + S-adenosyl-L-homocysteine + H(+)</text>
        <dbReference type="Rhea" id="RHEA:25321"/>
        <dbReference type="ChEBI" id="CHEBI:15378"/>
        <dbReference type="ChEBI" id="CHEBI:57781"/>
        <dbReference type="ChEBI" id="CHEBI:57856"/>
        <dbReference type="ChEBI" id="CHEBI:58641"/>
        <dbReference type="ChEBI" id="CHEBI:59789"/>
        <dbReference type="EC" id="2.1.1.103"/>
    </reaction>
    <physiologicalReaction direction="left-to-right" evidence="8">
        <dbReference type="Rhea" id="RHEA:25322"/>
    </physiologicalReaction>
</comment>
<dbReference type="PANTHER" id="PTHR44307:SF2">
    <property type="entry name" value="PHOSPHOETHANOLAMINE METHYLTRANSFERASE ISOFORM X1"/>
    <property type="match status" value="1"/>
</dbReference>
<dbReference type="RefSeq" id="XP_018294686.1">
    <property type="nucleotide sequence ID" value="XM_018435173.1"/>
</dbReference>
<keyword evidence="9" id="KW-1133">Transmembrane helix</keyword>
<organism evidence="11 12">
    <name type="scientific">Phycomyces blakesleeanus (strain ATCC 8743b / DSM 1359 / FGSC 10004 / NBRC 33097 / NRRL 1555)</name>
    <dbReference type="NCBI Taxonomy" id="763407"/>
    <lineage>
        <taxon>Eukaryota</taxon>
        <taxon>Fungi</taxon>
        <taxon>Fungi incertae sedis</taxon>
        <taxon>Mucoromycota</taxon>
        <taxon>Mucoromycotina</taxon>
        <taxon>Mucoromycetes</taxon>
        <taxon>Mucorales</taxon>
        <taxon>Phycomycetaceae</taxon>
        <taxon>Phycomyces</taxon>
    </lineage>
</organism>
<dbReference type="EMBL" id="KV440975">
    <property type="protein sequence ID" value="OAD76646.1"/>
    <property type="molecule type" value="Genomic_DNA"/>
</dbReference>
<dbReference type="AlphaFoldDB" id="A0A167NUL4"/>
<dbReference type="Proteomes" id="UP000077315">
    <property type="component" value="Unassembled WGS sequence"/>
</dbReference>
<keyword evidence="9" id="KW-0812">Transmembrane</keyword>
<comment type="pathway">
    <text evidence="2">Lipid metabolism.</text>
</comment>